<dbReference type="STRING" id="1754190.A0A1Y2D5C3"/>
<dbReference type="InterPro" id="IPR008271">
    <property type="entry name" value="Ser/Thr_kinase_AS"/>
</dbReference>
<dbReference type="InterPro" id="IPR011009">
    <property type="entry name" value="Kinase-like_dom_sf"/>
</dbReference>
<dbReference type="AlphaFoldDB" id="A0A1Y2D5C3"/>
<dbReference type="Proteomes" id="UP000193920">
    <property type="component" value="Unassembled WGS sequence"/>
</dbReference>
<evidence type="ECO:0000259" key="9">
    <source>
        <dbReference type="PROSITE" id="PS50011"/>
    </source>
</evidence>
<evidence type="ECO:0000256" key="3">
    <source>
        <dbReference type="ARBA" id="ARBA00022741"/>
    </source>
</evidence>
<dbReference type="GO" id="GO:0043484">
    <property type="term" value="P:regulation of RNA splicing"/>
    <property type="evidence" value="ECO:0007669"/>
    <property type="project" value="TreeGrafter"/>
</dbReference>
<evidence type="ECO:0000256" key="2">
    <source>
        <dbReference type="ARBA" id="ARBA00022679"/>
    </source>
</evidence>
<dbReference type="PANTHER" id="PTHR45646">
    <property type="entry name" value="SERINE/THREONINE-PROTEIN KINASE DOA-RELATED"/>
    <property type="match status" value="1"/>
</dbReference>
<dbReference type="PROSITE" id="PS00108">
    <property type="entry name" value="PROTEIN_KINASE_ST"/>
    <property type="match status" value="1"/>
</dbReference>
<keyword evidence="1 7" id="KW-0723">Serine/threonine-protein kinase</keyword>
<sequence length="377" mass="43904">MSNSSSSSISTSHSRGSKRYTHSSYDDKDGHYRVVPNTEFTNRYIIKELLGQGTFGKVIRAYDKETKRECAIKIIRAIKKYRDASQIEIRVLKTIKDRDPNNLKNCIHLIDCFDYRRHICMVFELLDQSVFDFLKENEFHPFPIKHIQHFAYQLLISVEFIHSLKLIHTDLKPENIMIVNNKSVVVSSSDDKSKKKKKIKELCSTEIQLIDFGSATFEDEYHSSIVSTRHYRAPEIILNLGWSYPCDIWSIGCILIEFFTGTALFQTHDNLEHLAMMEKILGPIPDNLRVRNDFTKDIFLANGDLNYPNENTTADSKKYVKSIKPLNKIIPPTNKFNKLFLDLVEKLLTYNPKKRITAHEAKQHEFFKYNPDNENTN</sequence>
<feature type="domain" description="Protein kinase" evidence="9">
    <location>
        <begin position="44"/>
        <end position="367"/>
    </location>
</feature>
<feature type="binding site" evidence="6">
    <location>
        <position position="80"/>
    </location>
    <ligand>
        <name>ATP</name>
        <dbReference type="ChEBI" id="CHEBI:30616"/>
    </ligand>
</feature>
<keyword evidence="2" id="KW-0808">Transferase</keyword>
<comment type="caution">
    <text evidence="10">The sequence shown here is derived from an EMBL/GenBank/DDBJ whole genome shotgun (WGS) entry which is preliminary data.</text>
</comment>
<name>A0A1Y2D5C3_9FUNG</name>
<dbReference type="Pfam" id="PF00069">
    <property type="entry name" value="Pkinase"/>
    <property type="match status" value="1"/>
</dbReference>
<organism evidence="10 11">
    <name type="scientific">Neocallimastix californiae</name>
    <dbReference type="NCBI Taxonomy" id="1754190"/>
    <lineage>
        <taxon>Eukaryota</taxon>
        <taxon>Fungi</taxon>
        <taxon>Fungi incertae sedis</taxon>
        <taxon>Chytridiomycota</taxon>
        <taxon>Chytridiomycota incertae sedis</taxon>
        <taxon>Neocallimastigomycetes</taxon>
        <taxon>Neocallimastigales</taxon>
        <taxon>Neocallimastigaceae</taxon>
        <taxon>Neocallimastix</taxon>
    </lineage>
</organism>
<dbReference type="GO" id="GO:0004674">
    <property type="term" value="F:protein serine/threonine kinase activity"/>
    <property type="evidence" value="ECO:0007669"/>
    <property type="project" value="UniProtKB-KW"/>
</dbReference>
<evidence type="ECO:0000313" key="10">
    <source>
        <dbReference type="EMBL" id="ORY54450.1"/>
    </source>
</evidence>
<dbReference type="Gene3D" id="1.10.510.10">
    <property type="entry name" value="Transferase(Phosphotransferase) domain 1"/>
    <property type="match status" value="1"/>
</dbReference>
<feature type="compositionally biased region" description="Low complexity" evidence="8">
    <location>
        <begin position="1"/>
        <end position="14"/>
    </location>
</feature>
<evidence type="ECO:0000256" key="7">
    <source>
        <dbReference type="RuleBase" id="RU000304"/>
    </source>
</evidence>
<dbReference type="SMART" id="SM00220">
    <property type="entry name" value="S_TKc"/>
    <property type="match status" value="1"/>
</dbReference>
<proteinExistence type="inferred from homology"/>
<evidence type="ECO:0000256" key="6">
    <source>
        <dbReference type="PROSITE-ProRule" id="PRU10141"/>
    </source>
</evidence>
<evidence type="ECO:0000256" key="5">
    <source>
        <dbReference type="ARBA" id="ARBA00022840"/>
    </source>
</evidence>
<keyword evidence="5 6" id="KW-0067">ATP-binding</keyword>
<evidence type="ECO:0000256" key="8">
    <source>
        <dbReference type="SAM" id="MobiDB-lite"/>
    </source>
</evidence>
<gene>
    <name evidence="10" type="ORF">LY90DRAFT_523384</name>
</gene>
<dbReference type="PROSITE" id="PS50011">
    <property type="entry name" value="PROTEIN_KINASE_DOM"/>
    <property type="match status" value="1"/>
</dbReference>
<dbReference type="InterPro" id="IPR000719">
    <property type="entry name" value="Prot_kinase_dom"/>
</dbReference>
<evidence type="ECO:0000256" key="1">
    <source>
        <dbReference type="ARBA" id="ARBA00022527"/>
    </source>
</evidence>
<accession>A0A1Y2D5C3</accession>
<keyword evidence="11" id="KW-1185">Reference proteome</keyword>
<dbReference type="InterPro" id="IPR017441">
    <property type="entry name" value="Protein_kinase_ATP_BS"/>
</dbReference>
<feature type="region of interest" description="Disordered" evidence="8">
    <location>
        <begin position="1"/>
        <end position="24"/>
    </location>
</feature>
<dbReference type="PROSITE" id="PS00107">
    <property type="entry name" value="PROTEIN_KINASE_ATP"/>
    <property type="match status" value="1"/>
</dbReference>
<dbReference type="Gene3D" id="3.30.200.20">
    <property type="entry name" value="Phosphorylase Kinase, domain 1"/>
    <property type="match status" value="1"/>
</dbReference>
<dbReference type="OrthoDB" id="283111at2759"/>
<dbReference type="EMBL" id="MCOG01000085">
    <property type="protein sequence ID" value="ORY54450.1"/>
    <property type="molecule type" value="Genomic_DNA"/>
</dbReference>
<reference evidence="10 11" key="1">
    <citation type="submission" date="2016-08" db="EMBL/GenBank/DDBJ databases">
        <title>A Parts List for Fungal Cellulosomes Revealed by Comparative Genomics.</title>
        <authorList>
            <consortium name="DOE Joint Genome Institute"/>
            <person name="Haitjema C.H."/>
            <person name="Gilmore S.P."/>
            <person name="Henske J.K."/>
            <person name="Solomon K.V."/>
            <person name="De Groot R."/>
            <person name="Kuo A."/>
            <person name="Mondo S.J."/>
            <person name="Salamov A.A."/>
            <person name="Labutti K."/>
            <person name="Zhao Z."/>
            <person name="Chiniquy J."/>
            <person name="Barry K."/>
            <person name="Brewer H.M."/>
            <person name="Purvine S.O."/>
            <person name="Wright A.T."/>
            <person name="Boxma B."/>
            <person name="Van Alen T."/>
            <person name="Hackstein J.H."/>
            <person name="Baker S.E."/>
            <person name="Grigoriev I.V."/>
            <person name="O'Malley M.A."/>
        </authorList>
    </citation>
    <scope>NUCLEOTIDE SEQUENCE [LARGE SCALE GENOMIC DNA]</scope>
    <source>
        <strain evidence="10 11">G1</strain>
    </source>
</reference>
<dbReference type="CDD" id="cd14134">
    <property type="entry name" value="PKc_CLK"/>
    <property type="match status" value="1"/>
</dbReference>
<dbReference type="GO" id="GO:0005634">
    <property type="term" value="C:nucleus"/>
    <property type="evidence" value="ECO:0007669"/>
    <property type="project" value="TreeGrafter"/>
</dbReference>
<evidence type="ECO:0000256" key="4">
    <source>
        <dbReference type="ARBA" id="ARBA00022777"/>
    </source>
</evidence>
<dbReference type="SUPFAM" id="SSF56112">
    <property type="entry name" value="Protein kinase-like (PK-like)"/>
    <property type="match status" value="1"/>
</dbReference>
<evidence type="ECO:0000313" key="11">
    <source>
        <dbReference type="Proteomes" id="UP000193920"/>
    </source>
</evidence>
<keyword evidence="4 10" id="KW-0418">Kinase</keyword>
<keyword evidence="3 6" id="KW-0547">Nucleotide-binding</keyword>
<dbReference type="InterPro" id="IPR051175">
    <property type="entry name" value="CLK_kinases"/>
</dbReference>
<dbReference type="GO" id="GO:0005524">
    <property type="term" value="F:ATP binding"/>
    <property type="evidence" value="ECO:0007669"/>
    <property type="project" value="UniProtKB-UniRule"/>
</dbReference>
<comment type="similarity">
    <text evidence="7">Belongs to the protein kinase superfamily.</text>
</comment>
<dbReference type="PANTHER" id="PTHR45646:SF11">
    <property type="entry name" value="SERINE_THREONINE-PROTEIN KINASE DOA"/>
    <property type="match status" value="1"/>
</dbReference>
<protein>
    <submittedName>
        <fullName evidence="10">Kinase-like protein</fullName>
    </submittedName>
</protein>